<evidence type="ECO:0000313" key="2">
    <source>
        <dbReference type="EMBL" id="PRW39330.1"/>
    </source>
</evidence>
<dbReference type="EMBL" id="LHPG02000014">
    <property type="protein sequence ID" value="PRW39330.1"/>
    <property type="molecule type" value="Genomic_DNA"/>
</dbReference>
<gene>
    <name evidence="2" type="ORF">C2E21_7136</name>
</gene>
<accession>A0A2P6TJA7</accession>
<keyword evidence="1" id="KW-0175">Coiled coil</keyword>
<dbReference type="PANTHER" id="PTHR13270:SF13">
    <property type="entry name" value="LIMPET, ISOFORM K"/>
    <property type="match status" value="1"/>
</dbReference>
<name>A0A2P6TJA7_CHLSO</name>
<comment type="caution">
    <text evidence="2">The sequence shown here is derived from an EMBL/GenBank/DDBJ whole genome shotgun (WGS) entry which is preliminary data.</text>
</comment>
<keyword evidence="3" id="KW-1185">Reference proteome</keyword>
<dbReference type="OrthoDB" id="513592at2759"/>
<sequence length="828" mass="86622">MRYSSAVPAQAAAEQVATLAFPGSNALVSELHYLPHCNRLAALLDPLALLRSGVQQASALSVLDAATWAEAGPPMRDVLDGYELAAAVPASSQGGSCEFIAGSVKLSDDQASGWPCRRCYAAAPAATCFHKSQASAAALCFLDSRAQRGMVARYATHHRSLYPHLELVREHFLLTSHAGVPVAAWDRRRMNGPVHEVQHIPRELDPELAASLPLGDPSEHELPTSQALHLSATADLLVGRADNGMCWLFDLSERLGWADGSHPGTWLRMQQGGPQPGQAAATVVAGGGQAGTAAGGAAGERGEDWEMGEGADAEDEQSHLDEGDFDRAPLPLGCIGAPFEVWCSNGEEAPPLHWLPRPAAWLSHNHQLLALGGLELEEKQQLFPAYAQGSPYPSNALTTCMPSAPCVPTFQLVLERDSSAPQALDVPCCFTGTRYDRLVAFLHNEHWTVAAPSPRASAAARLAGCSEREVHAAELMFIRTLGMLRSKAGTAVPEKVVGKLLGIGVKALHTRCEQLFGCKWAAFLGQPASSSAALSSPTASSQPCFEGEEEQLCPAAPATTADLPAVLPAPPATAAPSAATAATLEPLLEPCILLTCPDCEEDELFQVINLLRGPSLQRGANPAAGPATAAAAAATATTSCGCCNTGMCGCDALESVFSAGQQQQQQQQEQQEQQQQQQQQQQEQYMQLAAAAAQADACLPPTPAAAPLPLALPLHLQLAPAASAATVQSLALAPAGSAATVQVLPPVERLSSSLVRLLAEMDATMAEPPFFDAAPATPAVPAAPAAPAGYDVLMALDAPDFPFVPMPHPADPLNLPVGTVADYPFLFL</sequence>
<reference evidence="2 3" key="1">
    <citation type="journal article" date="2018" name="Plant J.">
        <title>Genome sequences of Chlorella sorokiniana UTEX 1602 and Micractinium conductrix SAG 241.80: implications to maltose excretion by a green alga.</title>
        <authorList>
            <person name="Arriola M.B."/>
            <person name="Velmurugan N."/>
            <person name="Zhang Y."/>
            <person name="Plunkett M.H."/>
            <person name="Hondzo H."/>
            <person name="Barney B.M."/>
        </authorList>
    </citation>
    <scope>NUCLEOTIDE SEQUENCE [LARGE SCALE GENOMIC DNA]</scope>
    <source>
        <strain evidence="3">UTEX 1602</strain>
    </source>
</reference>
<proteinExistence type="predicted"/>
<dbReference type="AlphaFoldDB" id="A0A2P6TJA7"/>
<evidence type="ECO:0000256" key="1">
    <source>
        <dbReference type="SAM" id="Coils"/>
    </source>
</evidence>
<dbReference type="Proteomes" id="UP000239899">
    <property type="component" value="Unassembled WGS sequence"/>
</dbReference>
<dbReference type="PANTHER" id="PTHR13270">
    <property type="entry name" value="PROTEIN C20ORF116-RELATED"/>
    <property type="match status" value="1"/>
</dbReference>
<organism evidence="2 3">
    <name type="scientific">Chlorella sorokiniana</name>
    <name type="common">Freshwater green alga</name>
    <dbReference type="NCBI Taxonomy" id="3076"/>
    <lineage>
        <taxon>Eukaryota</taxon>
        <taxon>Viridiplantae</taxon>
        <taxon>Chlorophyta</taxon>
        <taxon>core chlorophytes</taxon>
        <taxon>Trebouxiophyceae</taxon>
        <taxon>Chlorellales</taxon>
        <taxon>Chlorellaceae</taxon>
        <taxon>Chlorella clade</taxon>
        <taxon>Chlorella</taxon>
    </lineage>
</organism>
<feature type="coiled-coil region" evidence="1">
    <location>
        <begin position="659"/>
        <end position="691"/>
    </location>
</feature>
<protein>
    <submittedName>
        <fullName evidence="2">Uncharacterized protein</fullName>
    </submittedName>
</protein>
<evidence type="ECO:0000313" key="3">
    <source>
        <dbReference type="Proteomes" id="UP000239899"/>
    </source>
</evidence>